<feature type="signal peptide" evidence="7">
    <location>
        <begin position="1"/>
        <end position="19"/>
    </location>
</feature>
<accession>A0A097QY33</accession>
<gene>
    <name evidence="8" type="ORF">AT03_02425</name>
</gene>
<sequence>MKRTLLASSVLALSMNCFAATVEVLHYWTSESESAALNLLKQALAAKGDTWQDFTVKGGGGESAYSVLQTRMIAGNPPTAALMEGKFIQEWSALGFLSSPYTKEQTETWDRVLPPLIRQITQYHGEYVAVPVNNHRINWLWINPKPFKSLNLPIPTTWDEFFAVADKLKAAGYIPLAHGGQAWQDATLFENILLGLEGGQFYRDVFEKLDSKAITSDRMIRVLQRFRQLHDDIDPKSAGRPWHESAELLYNGKAAMMIMGDWAKGELMQMGAVPGKDFLCVATPGTEGYFIYGTDSFAILQQNGNSTAVEAQRHLADVLMDPDFQRRFNQLKGSIPVRNDIDMSTFDVCAQKAARVFKAAEKSDRLLPSMAHSMAADVQTKEVFFRVLNDFFTHPNQTPEQAVMQLNAALMAVKG</sequence>
<dbReference type="HOGENOM" id="CLU_031285_15_0_6"/>
<dbReference type="Pfam" id="PF01547">
    <property type="entry name" value="SBP_bac_1"/>
    <property type="match status" value="1"/>
</dbReference>
<evidence type="ECO:0000256" key="4">
    <source>
        <dbReference type="ARBA" id="ARBA00022729"/>
    </source>
</evidence>
<evidence type="ECO:0000256" key="3">
    <source>
        <dbReference type="ARBA" id="ARBA00022448"/>
    </source>
</evidence>
<comment type="similarity">
    <text evidence="2">Belongs to the bacterial solute-binding protein 1 family.</text>
</comment>
<dbReference type="PANTHER" id="PTHR43649:SF28">
    <property type="entry name" value="BINDING PROTEIN COMPONENT OF ABC SUGAR TRANSPORTER-RELATED"/>
    <property type="match status" value="1"/>
</dbReference>
<dbReference type="SUPFAM" id="SSF53850">
    <property type="entry name" value="Periplasmic binding protein-like II"/>
    <property type="match status" value="1"/>
</dbReference>
<comment type="function">
    <text evidence="5">Part of a binding-protein-dependent transport system for a sugar.</text>
</comment>
<evidence type="ECO:0000256" key="7">
    <source>
        <dbReference type="SAM" id="SignalP"/>
    </source>
</evidence>
<dbReference type="RefSeq" id="WP_025802495.1">
    <property type="nucleotide sequence ID" value="NZ_CP009706.1"/>
</dbReference>
<dbReference type="AlphaFoldDB" id="A0A097QY33"/>
<keyword evidence="9" id="KW-1185">Reference proteome</keyword>
<proteinExistence type="inferred from homology"/>
<dbReference type="GO" id="GO:0042597">
    <property type="term" value="C:periplasmic space"/>
    <property type="evidence" value="ECO:0007669"/>
    <property type="project" value="UniProtKB-SubCell"/>
</dbReference>
<reference evidence="8 9" key="1">
    <citation type="journal article" date="2014" name="Gut Pathog.">
        <title>Gene clusters of Hafnia alvei strain FB1 important in survival and pathogenesis: a draft genome perspective.</title>
        <authorList>
            <person name="Tan J.Y."/>
            <person name="Yin W.F."/>
            <person name="Chan K.G."/>
        </authorList>
    </citation>
    <scope>NUCLEOTIDE SEQUENCE [LARGE SCALE GENOMIC DNA]</scope>
    <source>
        <strain evidence="8 9">FB1</strain>
    </source>
</reference>
<dbReference type="InterPro" id="IPR006059">
    <property type="entry name" value="SBP"/>
</dbReference>
<organism evidence="8 9">
    <name type="scientific">Hafnia alvei FB1</name>
    <dbReference type="NCBI Taxonomy" id="1453496"/>
    <lineage>
        <taxon>Bacteria</taxon>
        <taxon>Pseudomonadati</taxon>
        <taxon>Pseudomonadota</taxon>
        <taxon>Gammaproteobacteria</taxon>
        <taxon>Enterobacterales</taxon>
        <taxon>Hafniaceae</taxon>
        <taxon>Hafnia</taxon>
    </lineage>
</organism>
<dbReference type="KEGG" id="hav:AT03_02425"/>
<evidence type="ECO:0000256" key="5">
    <source>
        <dbReference type="ARBA" id="ARBA00049629"/>
    </source>
</evidence>
<dbReference type="InterPro" id="IPR050490">
    <property type="entry name" value="Bact_solute-bd_prot1"/>
</dbReference>
<evidence type="ECO:0000256" key="2">
    <source>
        <dbReference type="ARBA" id="ARBA00008520"/>
    </source>
</evidence>
<dbReference type="Proteomes" id="UP000029986">
    <property type="component" value="Chromosome"/>
</dbReference>
<evidence type="ECO:0000313" key="8">
    <source>
        <dbReference type="EMBL" id="AIU71347.1"/>
    </source>
</evidence>
<dbReference type="eggNOG" id="COG1653">
    <property type="taxonomic scope" value="Bacteria"/>
</dbReference>
<keyword evidence="4 7" id="KW-0732">Signal</keyword>
<dbReference type="EMBL" id="CP009706">
    <property type="protein sequence ID" value="AIU71347.1"/>
    <property type="molecule type" value="Genomic_DNA"/>
</dbReference>
<dbReference type="Gene3D" id="3.40.190.10">
    <property type="entry name" value="Periplasmic binding protein-like II"/>
    <property type="match status" value="2"/>
</dbReference>
<dbReference type="PATRIC" id="fig|1453496.5.peg.472"/>
<name>A0A097QY33_HAFAL</name>
<evidence type="ECO:0000256" key="6">
    <source>
        <dbReference type="ARBA" id="ARBA00049753"/>
    </source>
</evidence>
<feature type="chain" id="PRO_5001937554" description="Probable sugar-binding periplasmic protein" evidence="7">
    <location>
        <begin position="20"/>
        <end position="415"/>
    </location>
</feature>
<protein>
    <recommendedName>
        <fullName evidence="6">Probable sugar-binding periplasmic protein</fullName>
    </recommendedName>
</protein>
<evidence type="ECO:0000256" key="1">
    <source>
        <dbReference type="ARBA" id="ARBA00004418"/>
    </source>
</evidence>
<dbReference type="PANTHER" id="PTHR43649">
    <property type="entry name" value="ARABINOSE-BINDING PROTEIN-RELATED"/>
    <property type="match status" value="1"/>
</dbReference>
<keyword evidence="3" id="KW-0813">Transport</keyword>
<evidence type="ECO:0000313" key="9">
    <source>
        <dbReference type="Proteomes" id="UP000029986"/>
    </source>
</evidence>
<comment type="subcellular location">
    <subcellularLocation>
        <location evidence="1">Periplasm</location>
    </subcellularLocation>
</comment>
<dbReference type="GO" id="GO:0030313">
    <property type="term" value="C:cell envelope"/>
    <property type="evidence" value="ECO:0007669"/>
    <property type="project" value="UniProtKB-ARBA"/>
</dbReference>